<name>A0A4Y2P2T1_ARAVE</name>
<dbReference type="AlphaFoldDB" id="A0A4Y2P2T1"/>
<keyword evidence="3" id="KW-1185">Reference proteome</keyword>
<feature type="compositionally biased region" description="Basic and acidic residues" evidence="1">
    <location>
        <begin position="1"/>
        <end position="18"/>
    </location>
</feature>
<dbReference type="EMBL" id="BGPR01010200">
    <property type="protein sequence ID" value="GBN44840.1"/>
    <property type="molecule type" value="Genomic_DNA"/>
</dbReference>
<dbReference type="Proteomes" id="UP000499080">
    <property type="component" value="Unassembled WGS sequence"/>
</dbReference>
<accession>A0A4Y2P2T1</accession>
<evidence type="ECO:0000313" key="3">
    <source>
        <dbReference type="Proteomes" id="UP000499080"/>
    </source>
</evidence>
<sequence>MHRRKDAEESMPRRDIPKPRKRRRNNKRRTRRTSQDINPSGNEGAIVDPSVLLAAPVIPDILPPTAPADREDRSLLAHILSELGSLSVDDTSEDNFLSFCILVEQAVQDTQRHLFERDDDWLVGV</sequence>
<reference evidence="2 3" key="1">
    <citation type="journal article" date="2019" name="Sci. Rep.">
        <title>Orb-weaving spider Araneus ventricosus genome elucidates the spidroin gene catalogue.</title>
        <authorList>
            <person name="Kono N."/>
            <person name="Nakamura H."/>
            <person name="Ohtoshi R."/>
            <person name="Moran D.A.P."/>
            <person name="Shinohara A."/>
            <person name="Yoshida Y."/>
            <person name="Fujiwara M."/>
            <person name="Mori M."/>
            <person name="Tomita M."/>
            <person name="Arakawa K."/>
        </authorList>
    </citation>
    <scope>NUCLEOTIDE SEQUENCE [LARGE SCALE GENOMIC DNA]</scope>
</reference>
<gene>
    <name evidence="2" type="ORF">AVEN_133527_1</name>
</gene>
<organism evidence="2 3">
    <name type="scientific">Araneus ventricosus</name>
    <name type="common">Orbweaver spider</name>
    <name type="synonym">Epeira ventricosa</name>
    <dbReference type="NCBI Taxonomy" id="182803"/>
    <lineage>
        <taxon>Eukaryota</taxon>
        <taxon>Metazoa</taxon>
        <taxon>Ecdysozoa</taxon>
        <taxon>Arthropoda</taxon>
        <taxon>Chelicerata</taxon>
        <taxon>Arachnida</taxon>
        <taxon>Araneae</taxon>
        <taxon>Araneomorphae</taxon>
        <taxon>Entelegynae</taxon>
        <taxon>Araneoidea</taxon>
        <taxon>Araneidae</taxon>
        <taxon>Araneus</taxon>
    </lineage>
</organism>
<comment type="caution">
    <text evidence="2">The sequence shown here is derived from an EMBL/GenBank/DDBJ whole genome shotgun (WGS) entry which is preliminary data.</text>
</comment>
<feature type="compositionally biased region" description="Basic residues" evidence="1">
    <location>
        <begin position="19"/>
        <end position="32"/>
    </location>
</feature>
<evidence type="ECO:0000313" key="2">
    <source>
        <dbReference type="EMBL" id="GBN44840.1"/>
    </source>
</evidence>
<protein>
    <submittedName>
        <fullName evidence="2">Uncharacterized protein</fullName>
    </submittedName>
</protein>
<feature type="region of interest" description="Disordered" evidence="1">
    <location>
        <begin position="1"/>
        <end position="46"/>
    </location>
</feature>
<evidence type="ECO:0000256" key="1">
    <source>
        <dbReference type="SAM" id="MobiDB-lite"/>
    </source>
</evidence>
<proteinExistence type="predicted"/>